<keyword evidence="1" id="KW-0472">Membrane</keyword>
<feature type="transmembrane region" description="Helical" evidence="1">
    <location>
        <begin position="6"/>
        <end position="31"/>
    </location>
</feature>
<evidence type="ECO:0000256" key="1">
    <source>
        <dbReference type="SAM" id="Phobius"/>
    </source>
</evidence>
<evidence type="ECO:0000313" key="2">
    <source>
        <dbReference type="EMBL" id="SNS49330.1"/>
    </source>
</evidence>
<protein>
    <submittedName>
        <fullName evidence="2">Uncharacterized protein</fullName>
    </submittedName>
</protein>
<proteinExistence type="predicted"/>
<sequence length="139" mass="14582">MLDYNLALLLGGVLSLLAAVAHLWCIAVGPAGYRLMGAGERMARAAEQGRRYPTFITLGIALVLAIWAAYALSGAGVIGPLPLLRTGLCAITAVYLLRGFAGPLLLRNTGHSRRFIVVSSLICAGYGVVHLLGLVSTHL</sequence>
<feature type="transmembrane region" description="Helical" evidence="1">
    <location>
        <begin position="115"/>
        <end position="135"/>
    </location>
</feature>
<keyword evidence="3" id="KW-1185">Reference proteome</keyword>
<dbReference type="Proteomes" id="UP000198407">
    <property type="component" value="Unassembled WGS sequence"/>
</dbReference>
<dbReference type="RefSeq" id="WP_042130237.1">
    <property type="nucleotide sequence ID" value="NZ_FZOL01000009.1"/>
</dbReference>
<accession>A0A239EX41</accession>
<evidence type="ECO:0000313" key="3">
    <source>
        <dbReference type="Proteomes" id="UP000198407"/>
    </source>
</evidence>
<name>A0A239EX41_9PSED</name>
<dbReference type="STRING" id="1215104.GCA_000730585_00252"/>
<dbReference type="AlphaFoldDB" id="A0A239EX41"/>
<dbReference type="EMBL" id="FZOL01000009">
    <property type="protein sequence ID" value="SNS49330.1"/>
    <property type="molecule type" value="Genomic_DNA"/>
</dbReference>
<gene>
    <name evidence="2" type="ORF">SAMN05444352_10912</name>
</gene>
<dbReference type="OrthoDB" id="5457135at2"/>
<feature type="transmembrane region" description="Helical" evidence="1">
    <location>
        <begin position="52"/>
        <end position="72"/>
    </location>
</feature>
<organism evidence="2 3">
    <name type="scientific">Pseudomonas japonica</name>
    <dbReference type="NCBI Taxonomy" id="256466"/>
    <lineage>
        <taxon>Bacteria</taxon>
        <taxon>Pseudomonadati</taxon>
        <taxon>Pseudomonadota</taxon>
        <taxon>Gammaproteobacteria</taxon>
        <taxon>Pseudomonadales</taxon>
        <taxon>Pseudomonadaceae</taxon>
        <taxon>Pseudomonas</taxon>
    </lineage>
</organism>
<keyword evidence="1" id="KW-0812">Transmembrane</keyword>
<keyword evidence="1" id="KW-1133">Transmembrane helix</keyword>
<reference evidence="3" key="1">
    <citation type="submission" date="2017-06" db="EMBL/GenBank/DDBJ databases">
        <authorList>
            <person name="Varghese N."/>
            <person name="Submissions S."/>
        </authorList>
    </citation>
    <scope>NUCLEOTIDE SEQUENCE [LARGE SCALE GENOMIC DNA]</scope>
    <source>
        <strain evidence="3">DSM 22348</strain>
    </source>
</reference>
<feature type="transmembrane region" description="Helical" evidence="1">
    <location>
        <begin position="84"/>
        <end position="106"/>
    </location>
</feature>